<proteinExistence type="predicted"/>
<dbReference type="OrthoDB" id="1685715at2759"/>
<dbReference type="STRING" id="3916.A0A1S3V0Z7"/>
<dbReference type="GeneID" id="106770535"/>
<accession>A0A1S3V0Z7</accession>
<evidence type="ECO:0000313" key="1">
    <source>
        <dbReference type="Proteomes" id="UP000087766"/>
    </source>
</evidence>
<evidence type="ECO:0000313" key="2">
    <source>
        <dbReference type="RefSeq" id="XP_014511824.1"/>
    </source>
</evidence>
<gene>
    <name evidence="2" type="primary">LOC106770535</name>
</gene>
<organism evidence="1 2">
    <name type="scientific">Vigna radiata var. radiata</name>
    <name type="common">Mung bean</name>
    <name type="synonym">Phaseolus aureus</name>
    <dbReference type="NCBI Taxonomy" id="3916"/>
    <lineage>
        <taxon>Eukaryota</taxon>
        <taxon>Viridiplantae</taxon>
        <taxon>Streptophyta</taxon>
        <taxon>Embryophyta</taxon>
        <taxon>Tracheophyta</taxon>
        <taxon>Spermatophyta</taxon>
        <taxon>Magnoliopsida</taxon>
        <taxon>eudicotyledons</taxon>
        <taxon>Gunneridae</taxon>
        <taxon>Pentapetalae</taxon>
        <taxon>rosids</taxon>
        <taxon>fabids</taxon>
        <taxon>Fabales</taxon>
        <taxon>Fabaceae</taxon>
        <taxon>Papilionoideae</taxon>
        <taxon>50 kb inversion clade</taxon>
        <taxon>NPAAA clade</taxon>
        <taxon>indigoferoid/millettioid clade</taxon>
        <taxon>Phaseoleae</taxon>
        <taxon>Vigna</taxon>
    </lineage>
</organism>
<sequence>MPSLYVHGPNHNGWFSLEQMLDGEGSRRSELEALKIKMACLASSTFTLPFCASSLNKGVHQHQLNFALDRILSKAAIRTAQKIVRSSSSNKLTLSLKGSCLRCLMSCTRFLHETYSYNLGVGYCTEIVISGYWVGPDADDGWGFVEAVINQMN</sequence>
<dbReference type="RefSeq" id="XP_014511824.1">
    <property type="nucleotide sequence ID" value="XM_014656338.2"/>
</dbReference>
<name>A0A1S3V0Z7_VIGRR</name>
<protein>
    <submittedName>
        <fullName evidence="2">Uncharacterized protein LOC106770535</fullName>
    </submittedName>
</protein>
<reference evidence="2" key="2">
    <citation type="submission" date="2025-08" db="UniProtKB">
        <authorList>
            <consortium name="RefSeq"/>
        </authorList>
    </citation>
    <scope>IDENTIFICATION</scope>
    <source>
        <tissue evidence="2">Leaf</tissue>
    </source>
</reference>
<dbReference type="AlphaFoldDB" id="A0A1S3V0Z7"/>
<dbReference type="Proteomes" id="UP000087766">
    <property type="component" value="Chromosome 8"/>
</dbReference>
<reference evidence="1" key="1">
    <citation type="journal article" date="2014" name="Nat. Commun.">
        <title>Genome sequence of mungbean and insights into evolution within Vigna species.</title>
        <authorList>
            <person name="Kang Y.J."/>
            <person name="Kim S.K."/>
            <person name="Kim M.Y."/>
            <person name="Lestari P."/>
            <person name="Kim K.H."/>
            <person name="Ha B.K."/>
            <person name="Jun T.H."/>
            <person name="Hwang W.J."/>
            <person name="Lee T."/>
            <person name="Lee J."/>
            <person name="Shim S."/>
            <person name="Yoon M.Y."/>
            <person name="Jang Y.E."/>
            <person name="Han K.S."/>
            <person name="Taeprayoon P."/>
            <person name="Yoon N."/>
            <person name="Somta P."/>
            <person name="Tanya P."/>
            <person name="Kim K.S."/>
            <person name="Gwag J.G."/>
            <person name="Moon J.K."/>
            <person name="Lee Y.H."/>
            <person name="Park B.S."/>
            <person name="Bombarely A."/>
            <person name="Doyle J.J."/>
            <person name="Jackson S.A."/>
            <person name="Schafleitner R."/>
            <person name="Srinives P."/>
            <person name="Varshney R.K."/>
            <person name="Lee S.H."/>
        </authorList>
    </citation>
    <scope>NUCLEOTIDE SEQUENCE [LARGE SCALE GENOMIC DNA]</scope>
    <source>
        <strain evidence="1">cv. VC1973A</strain>
    </source>
</reference>
<keyword evidence="1" id="KW-1185">Reference proteome</keyword>
<dbReference type="KEGG" id="vra:106770535"/>